<sequence>MEYSKIEKHPRSPLSSLSLEKVFAQPEPEMHNLLEHKAGSGRARWSLRLSIAISLSVLLNIALIAALAIILRGRHGPSRPSWMPPERLDEHIFLSQPIFGQGPNVTTEDRWAMLMPKGNGWINVTVDDGVLPYMPGLDRSLPAQKARLSVFHQLHCLYIARDAFVHARDGHLERVHVDHLSDCWDYLRQSIMCAGDATLEWKQANTSGGEGWGYQHMCKDYALLFMFAEQYRATEEHSLRAEY</sequence>
<proteinExistence type="inferred from homology"/>
<evidence type="ECO:0000256" key="4">
    <source>
        <dbReference type="SAM" id="Phobius"/>
    </source>
</evidence>
<comment type="pathway">
    <text evidence="1">Mycotoxin biosynthesis.</text>
</comment>
<evidence type="ECO:0000313" key="5">
    <source>
        <dbReference type="EMBL" id="KAF0319652.1"/>
    </source>
</evidence>
<evidence type="ECO:0000256" key="2">
    <source>
        <dbReference type="ARBA" id="ARBA00023002"/>
    </source>
</evidence>
<evidence type="ECO:0008006" key="7">
    <source>
        <dbReference type="Google" id="ProtNLM"/>
    </source>
</evidence>
<dbReference type="EMBL" id="WOWK01000093">
    <property type="protein sequence ID" value="KAF0319652.1"/>
    <property type="molecule type" value="Genomic_DNA"/>
</dbReference>
<dbReference type="PANTHER" id="PTHR33365">
    <property type="entry name" value="YALI0B05434P"/>
    <property type="match status" value="1"/>
</dbReference>
<dbReference type="PANTHER" id="PTHR33365:SF11">
    <property type="entry name" value="TAT PATHWAY SIGNAL SEQUENCE"/>
    <property type="match status" value="1"/>
</dbReference>
<dbReference type="Proteomes" id="UP000434172">
    <property type="component" value="Unassembled WGS sequence"/>
</dbReference>
<comment type="similarity">
    <text evidence="3">Belongs to the ustYa family.</text>
</comment>
<protein>
    <recommendedName>
        <fullName evidence="7">Oxidase ustYa</fullName>
    </recommendedName>
</protein>
<comment type="caution">
    <text evidence="5">The sequence shown here is derived from an EMBL/GenBank/DDBJ whole genome shotgun (WGS) entry which is preliminary data.</text>
</comment>
<evidence type="ECO:0000256" key="3">
    <source>
        <dbReference type="ARBA" id="ARBA00035112"/>
    </source>
</evidence>
<keyword evidence="4" id="KW-0812">Transmembrane</keyword>
<keyword evidence="6" id="KW-1185">Reference proteome</keyword>
<reference evidence="5 6" key="1">
    <citation type="submission" date="2019-12" db="EMBL/GenBank/DDBJ databases">
        <title>A genome sequence resource for the geographically widespread anthracnose pathogen Colletotrichum asianum.</title>
        <authorList>
            <person name="Meng Y."/>
        </authorList>
    </citation>
    <scope>NUCLEOTIDE SEQUENCE [LARGE SCALE GENOMIC DNA]</scope>
    <source>
        <strain evidence="5 6">ICMP 18580</strain>
    </source>
</reference>
<dbReference type="OrthoDB" id="3687641at2759"/>
<evidence type="ECO:0000313" key="6">
    <source>
        <dbReference type="Proteomes" id="UP000434172"/>
    </source>
</evidence>
<dbReference type="GO" id="GO:0043386">
    <property type="term" value="P:mycotoxin biosynthetic process"/>
    <property type="evidence" value="ECO:0007669"/>
    <property type="project" value="InterPro"/>
</dbReference>
<keyword evidence="2" id="KW-0560">Oxidoreductase</keyword>
<feature type="transmembrane region" description="Helical" evidence="4">
    <location>
        <begin position="48"/>
        <end position="71"/>
    </location>
</feature>
<dbReference type="GO" id="GO:0016491">
    <property type="term" value="F:oxidoreductase activity"/>
    <property type="evidence" value="ECO:0007669"/>
    <property type="project" value="UniProtKB-KW"/>
</dbReference>
<organism evidence="5 6">
    <name type="scientific">Colletotrichum asianum</name>
    <dbReference type="NCBI Taxonomy" id="702518"/>
    <lineage>
        <taxon>Eukaryota</taxon>
        <taxon>Fungi</taxon>
        <taxon>Dikarya</taxon>
        <taxon>Ascomycota</taxon>
        <taxon>Pezizomycotina</taxon>
        <taxon>Sordariomycetes</taxon>
        <taxon>Hypocreomycetidae</taxon>
        <taxon>Glomerellales</taxon>
        <taxon>Glomerellaceae</taxon>
        <taxon>Colletotrichum</taxon>
        <taxon>Colletotrichum gloeosporioides species complex</taxon>
    </lineage>
</organism>
<gene>
    <name evidence="5" type="ORF">GQ607_013132</name>
</gene>
<dbReference type="Pfam" id="PF11807">
    <property type="entry name" value="UstYa"/>
    <property type="match status" value="1"/>
</dbReference>
<keyword evidence="4" id="KW-0472">Membrane</keyword>
<name>A0A8H3W7L1_9PEZI</name>
<dbReference type="AlphaFoldDB" id="A0A8H3W7L1"/>
<evidence type="ECO:0000256" key="1">
    <source>
        <dbReference type="ARBA" id="ARBA00004685"/>
    </source>
</evidence>
<accession>A0A8H3W7L1</accession>
<keyword evidence="4" id="KW-1133">Transmembrane helix</keyword>
<dbReference type="InterPro" id="IPR021765">
    <property type="entry name" value="UstYa-like"/>
</dbReference>